<evidence type="ECO:0000313" key="1">
    <source>
        <dbReference type="EMBL" id="RJT78284.1"/>
    </source>
</evidence>
<keyword evidence="2" id="KW-1185">Reference proteome</keyword>
<dbReference type="EMBL" id="QZVT01000006">
    <property type="protein sequence ID" value="RJT78284.1"/>
    <property type="molecule type" value="Genomic_DNA"/>
</dbReference>
<sequence length="78" mass="8808">MFQIIAINFLQRNTVVIGPISGRFAGARFRFFKELLGVLCPMCINYLLPNLIHQSIADSHHPTHVVQRTGPSSDLELF</sequence>
<name>A0A3A5M402_9MICC</name>
<dbReference type="Proteomes" id="UP000272560">
    <property type="component" value="Unassembled WGS sequence"/>
</dbReference>
<reference evidence="1 2" key="1">
    <citation type="submission" date="2018-09" db="EMBL/GenBank/DDBJ databases">
        <title>Novel species of Arthrobacter.</title>
        <authorList>
            <person name="Liu Q."/>
            <person name="Xin Y.-H."/>
        </authorList>
    </citation>
    <scope>NUCLEOTIDE SEQUENCE [LARGE SCALE GENOMIC DNA]</scope>
    <source>
        <strain evidence="1 2">Hz2</strain>
    </source>
</reference>
<evidence type="ECO:0000313" key="2">
    <source>
        <dbReference type="Proteomes" id="UP000272560"/>
    </source>
</evidence>
<proteinExistence type="predicted"/>
<organism evidence="1 2">
    <name type="scientific">Arthrobacter cheniae</name>
    <dbReference type="NCBI Taxonomy" id="1258888"/>
    <lineage>
        <taxon>Bacteria</taxon>
        <taxon>Bacillati</taxon>
        <taxon>Actinomycetota</taxon>
        <taxon>Actinomycetes</taxon>
        <taxon>Micrococcales</taxon>
        <taxon>Micrococcaceae</taxon>
        <taxon>Arthrobacter</taxon>
    </lineage>
</organism>
<gene>
    <name evidence="1" type="ORF">D6T63_12190</name>
</gene>
<comment type="caution">
    <text evidence="1">The sequence shown here is derived from an EMBL/GenBank/DDBJ whole genome shotgun (WGS) entry which is preliminary data.</text>
</comment>
<protein>
    <submittedName>
        <fullName evidence="1">Uncharacterized protein</fullName>
    </submittedName>
</protein>
<accession>A0A3A5M402</accession>
<dbReference type="AlphaFoldDB" id="A0A3A5M402"/>